<dbReference type="Proteomes" id="UP000199047">
    <property type="component" value="Unassembled WGS sequence"/>
</dbReference>
<dbReference type="GeneID" id="34300931"/>
<comment type="caution">
    <text evidence="1">The sequence shown here is derived from an EMBL/GenBank/DDBJ whole genome shotgun (WGS) entry which is preliminary data.</text>
</comment>
<sequence length="99" mass="11255">MAQIKWYAGGQERGKVALELIIQLLKELDGTGTAYDDLKHVLAVYFNEIKTESGSIPLIFSRMNLDVSNVMIKNHIVLPENAQQTMKKLSQLNQLRYGY</sequence>
<dbReference type="GO" id="GO:0030153">
    <property type="term" value="P:bacteriocin immunity"/>
    <property type="evidence" value="ECO:0007669"/>
    <property type="project" value="InterPro"/>
</dbReference>
<dbReference type="Gene3D" id="1.20.1440.140">
    <property type="match status" value="1"/>
</dbReference>
<dbReference type="Pfam" id="PF08951">
    <property type="entry name" value="EntA_Immun"/>
    <property type="match status" value="1"/>
</dbReference>
<accession>A0AAN2QTR5</accession>
<organism evidence="1 3">
    <name type="scientific">Leuconostoc inhae</name>
    <dbReference type="NCBI Taxonomy" id="178001"/>
    <lineage>
        <taxon>Bacteria</taxon>
        <taxon>Bacillati</taxon>
        <taxon>Bacillota</taxon>
        <taxon>Bacilli</taxon>
        <taxon>Lactobacillales</taxon>
        <taxon>Lactobacillaceae</taxon>
        <taxon>Leuconostoc</taxon>
    </lineage>
</organism>
<dbReference type="Proteomes" id="UP000198868">
    <property type="component" value="Unassembled WGS sequence"/>
</dbReference>
<proteinExistence type="predicted"/>
<dbReference type="AlphaFoldDB" id="A0AAN2QTR5"/>
<evidence type="ECO:0000313" key="3">
    <source>
        <dbReference type="Proteomes" id="UP000198868"/>
    </source>
</evidence>
<gene>
    <name evidence="2" type="ORF">KSL4_1923</name>
    <name evidence="1" type="ORF">PL111_1767</name>
</gene>
<protein>
    <submittedName>
        <fullName evidence="1">Bacteriocin prepeptide or inducing factor for bacteriocin synthesis</fullName>
    </submittedName>
    <submittedName>
        <fullName evidence="2">Immunity protein</fullName>
    </submittedName>
</protein>
<evidence type="ECO:0000313" key="2">
    <source>
        <dbReference type="EMBL" id="CUW20838.1"/>
    </source>
</evidence>
<dbReference type="EMBL" id="FBTU01000001">
    <property type="protein sequence ID" value="CUW03817.1"/>
    <property type="molecule type" value="Genomic_DNA"/>
</dbReference>
<dbReference type="RefSeq" id="WP_010388212.1">
    <property type="nucleotide sequence ID" value="NZ_FBSX01000005.1"/>
</dbReference>
<keyword evidence="4" id="KW-1185">Reference proteome</keyword>
<dbReference type="EMBL" id="FBTB01000023">
    <property type="protein sequence ID" value="CUW20838.1"/>
    <property type="molecule type" value="Genomic_DNA"/>
</dbReference>
<evidence type="ECO:0000313" key="1">
    <source>
        <dbReference type="EMBL" id="CUW03817.1"/>
    </source>
</evidence>
<evidence type="ECO:0000313" key="4">
    <source>
        <dbReference type="Proteomes" id="UP000199047"/>
    </source>
</evidence>
<dbReference type="InterPro" id="IPR053739">
    <property type="entry name" value="Bact_Immunity_Domain_sf"/>
</dbReference>
<reference evidence="3 4" key="1">
    <citation type="submission" date="2015-12" db="EMBL/GenBank/DDBJ databases">
        <authorList>
            <person name="Andreevskaya M."/>
        </authorList>
    </citation>
    <scope>NUCLEOTIDE SEQUENCE [LARGE SCALE GENOMIC DNA]</scope>
    <source>
        <strain evidence="2 4">KSL4-2</strain>
        <strain evidence="1 3">PL111</strain>
    </source>
</reference>
<dbReference type="InterPro" id="IPR015046">
    <property type="entry name" value="LciA_Immunity-like"/>
</dbReference>
<name>A0AAN2QTR5_9LACO</name>